<dbReference type="SUPFAM" id="SSF52172">
    <property type="entry name" value="CheY-like"/>
    <property type="match status" value="1"/>
</dbReference>
<dbReference type="EC" id="2.7.13.3" evidence="2"/>
<dbReference type="SMART" id="SM00388">
    <property type="entry name" value="HisKA"/>
    <property type="match status" value="1"/>
</dbReference>
<dbReference type="InterPro" id="IPR003594">
    <property type="entry name" value="HATPase_dom"/>
</dbReference>
<keyword evidence="7" id="KW-0418">Kinase</keyword>
<evidence type="ECO:0000256" key="4">
    <source>
        <dbReference type="PROSITE-ProRule" id="PRU00169"/>
    </source>
</evidence>
<dbReference type="SUPFAM" id="SSF55781">
    <property type="entry name" value="GAF domain-like"/>
    <property type="match status" value="1"/>
</dbReference>
<proteinExistence type="predicted"/>
<dbReference type="InterPro" id="IPR011006">
    <property type="entry name" value="CheY-like_superfamily"/>
</dbReference>
<sequence>MIQERARKLLYVDDTEEQRYAMRRILEGAGFTVIEAASGAEAFRQLAAHDNLLACILDVRLPDMSGYDVCRRMKADPVTTGIPVLQISASFADPILRASGLSAGADAYVAQPVHPSELLALVNSLIRAHQFERTLRFQAEVSASLAASLDHRQTVRTIETIFCPRLCDHCTVYLRPQTLGHSSGAHRAVITPPDAATILLAQAEKVAETAVPRLVDPSTLIVPLHVGRKHLGALLFTIDGTRRFYTQESIAPAEDIASRAALALQNSTLYTAQQNAQAALVQSEKLAAAGRLSAAIAHEINNPLEALTNLMFLIETSEETPPTIKAYAAEGLSELSRLTHIARQSLGFYRELTGPTLFDLNESIDDTLRIYLKRFTAKRIRIERDFAPEVTVTAVKGEIRQVVSNLLVNAYDAAPEDGTLRVSTGTLPTGEVWFRVQNIGSGIPADVLPHIFEPFFSTKDGTGTGLGLWVSESIVRKHGGTIEAINPAPGDANPMTTFEVTLPHDSQAIE</sequence>
<dbReference type="PANTHER" id="PTHR43065:SF42">
    <property type="entry name" value="TWO-COMPONENT SENSOR PPRA"/>
    <property type="match status" value="1"/>
</dbReference>
<dbReference type="STRING" id="474950.SAMN05421771_1235"/>
<evidence type="ECO:0000313" key="8">
    <source>
        <dbReference type="Proteomes" id="UP000199024"/>
    </source>
</evidence>
<evidence type="ECO:0000256" key="3">
    <source>
        <dbReference type="ARBA" id="ARBA00022553"/>
    </source>
</evidence>
<feature type="domain" description="Response regulatory" evidence="6">
    <location>
        <begin position="8"/>
        <end position="126"/>
    </location>
</feature>
<dbReference type="GO" id="GO:0000155">
    <property type="term" value="F:phosphorelay sensor kinase activity"/>
    <property type="evidence" value="ECO:0007669"/>
    <property type="project" value="InterPro"/>
</dbReference>
<evidence type="ECO:0000256" key="2">
    <source>
        <dbReference type="ARBA" id="ARBA00012438"/>
    </source>
</evidence>
<evidence type="ECO:0000259" key="5">
    <source>
        <dbReference type="PROSITE" id="PS50109"/>
    </source>
</evidence>
<evidence type="ECO:0000313" key="7">
    <source>
        <dbReference type="EMBL" id="SFS06641.1"/>
    </source>
</evidence>
<protein>
    <recommendedName>
        <fullName evidence="2">histidine kinase</fullName>
        <ecNumber evidence="2">2.7.13.3</ecNumber>
    </recommendedName>
</protein>
<feature type="modified residue" description="4-aspartylphosphate" evidence="4">
    <location>
        <position position="58"/>
    </location>
</feature>
<keyword evidence="3 4" id="KW-0597">Phosphoprotein</keyword>
<dbReference type="InterPro" id="IPR029016">
    <property type="entry name" value="GAF-like_dom_sf"/>
</dbReference>
<dbReference type="PANTHER" id="PTHR43065">
    <property type="entry name" value="SENSOR HISTIDINE KINASE"/>
    <property type="match status" value="1"/>
</dbReference>
<accession>A0A1I6LT49</accession>
<dbReference type="Gene3D" id="3.40.50.2300">
    <property type="match status" value="1"/>
</dbReference>
<dbReference type="Proteomes" id="UP000199024">
    <property type="component" value="Unassembled WGS sequence"/>
</dbReference>
<keyword evidence="8" id="KW-1185">Reference proteome</keyword>
<dbReference type="Pfam" id="PF00072">
    <property type="entry name" value="Response_reg"/>
    <property type="match status" value="1"/>
</dbReference>
<dbReference type="InterPro" id="IPR005467">
    <property type="entry name" value="His_kinase_dom"/>
</dbReference>
<dbReference type="PROSITE" id="PS50110">
    <property type="entry name" value="RESPONSE_REGULATORY"/>
    <property type="match status" value="1"/>
</dbReference>
<dbReference type="InterPro" id="IPR036097">
    <property type="entry name" value="HisK_dim/P_sf"/>
</dbReference>
<dbReference type="SMART" id="SM00387">
    <property type="entry name" value="HATPase_c"/>
    <property type="match status" value="1"/>
</dbReference>
<gene>
    <name evidence="7" type="ORF">SAMN05421771_1235</name>
</gene>
<dbReference type="EMBL" id="FOZL01000001">
    <property type="protein sequence ID" value="SFS06641.1"/>
    <property type="molecule type" value="Genomic_DNA"/>
</dbReference>
<dbReference type="SMART" id="SM00448">
    <property type="entry name" value="REC"/>
    <property type="match status" value="1"/>
</dbReference>
<dbReference type="InterPro" id="IPR003661">
    <property type="entry name" value="HisK_dim/P_dom"/>
</dbReference>
<dbReference type="AlphaFoldDB" id="A0A1I6LT49"/>
<dbReference type="Gene3D" id="3.30.450.40">
    <property type="match status" value="1"/>
</dbReference>
<feature type="domain" description="Histidine kinase" evidence="5">
    <location>
        <begin position="295"/>
        <end position="506"/>
    </location>
</feature>
<dbReference type="Gene3D" id="1.10.287.130">
    <property type="match status" value="1"/>
</dbReference>
<dbReference type="Gene3D" id="3.30.565.10">
    <property type="entry name" value="Histidine kinase-like ATPase, C-terminal domain"/>
    <property type="match status" value="1"/>
</dbReference>
<dbReference type="PRINTS" id="PR00344">
    <property type="entry name" value="BCTRLSENSOR"/>
</dbReference>
<dbReference type="CDD" id="cd00082">
    <property type="entry name" value="HisKA"/>
    <property type="match status" value="1"/>
</dbReference>
<dbReference type="InterPro" id="IPR004358">
    <property type="entry name" value="Sig_transdc_His_kin-like_C"/>
</dbReference>
<organism evidence="7 8">
    <name type="scientific">Granulicella pectinivorans</name>
    <dbReference type="NCBI Taxonomy" id="474950"/>
    <lineage>
        <taxon>Bacteria</taxon>
        <taxon>Pseudomonadati</taxon>
        <taxon>Acidobacteriota</taxon>
        <taxon>Terriglobia</taxon>
        <taxon>Terriglobales</taxon>
        <taxon>Acidobacteriaceae</taxon>
        <taxon>Granulicella</taxon>
    </lineage>
</organism>
<dbReference type="Pfam" id="PF02518">
    <property type="entry name" value="HATPase_c"/>
    <property type="match status" value="1"/>
</dbReference>
<evidence type="ECO:0000256" key="1">
    <source>
        <dbReference type="ARBA" id="ARBA00000085"/>
    </source>
</evidence>
<dbReference type="SUPFAM" id="SSF55874">
    <property type="entry name" value="ATPase domain of HSP90 chaperone/DNA topoisomerase II/histidine kinase"/>
    <property type="match status" value="1"/>
</dbReference>
<name>A0A1I6LT49_9BACT</name>
<dbReference type="InterPro" id="IPR036890">
    <property type="entry name" value="HATPase_C_sf"/>
</dbReference>
<dbReference type="RefSeq" id="WP_089837570.1">
    <property type="nucleotide sequence ID" value="NZ_FOZL01000001.1"/>
</dbReference>
<dbReference type="InterPro" id="IPR001789">
    <property type="entry name" value="Sig_transdc_resp-reg_receiver"/>
</dbReference>
<comment type="catalytic activity">
    <reaction evidence="1">
        <text>ATP + protein L-histidine = ADP + protein N-phospho-L-histidine.</text>
        <dbReference type="EC" id="2.7.13.3"/>
    </reaction>
</comment>
<dbReference type="OrthoDB" id="9810730at2"/>
<dbReference type="PROSITE" id="PS50109">
    <property type="entry name" value="HIS_KIN"/>
    <property type="match status" value="1"/>
</dbReference>
<keyword evidence="7" id="KW-0808">Transferase</keyword>
<dbReference type="SUPFAM" id="SSF47384">
    <property type="entry name" value="Homodimeric domain of signal transducing histidine kinase"/>
    <property type="match status" value="1"/>
</dbReference>
<evidence type="ECO:0000259" key="6">
    <source>
        <dbReference type="PROSITE" id="PS50110"/>
    </source>
</evidence>
<reference evidence="7 8" key="1">
    <citation type="submission" date="2016-10" db="EMBL/GenBank/DDBJ databases">
        <authorList>
            <person name="de Groot N.N."/>
        </authorList>
    </citation>
    <scope>NUCLEOTIDE SEQUENCE [LARGE SCALE GENOMIC DNA]</scope>
    <source>
        <strain evidence="7 8">DSM 21001</strain>
    </source>
</reference>